<dbReference type="EMBL" id="CAFBMR010000003">
    <property type="protein sequence ID" value="CAB4902474.1"/>
    <property type="molecule type" value="Genomic_DNA"/>
</dbReference>
<evidence type="ECO:0000256" key="1">
    <source>
        <dbReference type="ARBA" id="ARBA00004613"/>
    </source>
</evidence>
<dbReference type="InterPro" id="IPR011049">
    <property type="entry name" value="Serralysin-like_metalloprot_C"/>
</dbReference>
<dbReference type="Pfam" id="PF00353">
    <property type="entry name" value="HemolysinCabind"/>
    <property type="match status" value="2"/>
</dbReference>
<keyword evidence="2" id="KW-0964">Secreted</keyword>
<dbReference type="GO" id="GO:0005576">
    <property type="term" value="C:extracellular region"/>
    <property type="evidence" value="ECO:0007669"/>
    <property type="project" value="UniProtKB-SubCell"/>
</dbReference>
<dbReference type="AlphaFoldDB" id="A0A6J7G6U5"/>
<accession>A0A6J7G6U5</accession>
<name>A0A6J7G6U5_9ZZZZ</name>
<comment type="subcellular location">
    <subcellularLocation>
        <location evidence="1">Secreted</location>
    </subcellularLocation>
</comment>
<dbReference type="PRINTS" id="PR00313">
    <property type="entry name" value="CABNDNGRPT"/>
</dbReference>
<organism evidence="4">
    <name type="scientific">freshwater metagenome</name>
    <dbReference type="NCBI Taxonomy" id="449393"/>
    <lineage>
        <taxon>unclassified sequences</taxon>
        <taxon>metagenomes</taxon>
        <taxon>ecological metagenomes</taxon>
    </lineage>
</organism>
<dbReference type="InterPro" id="IPR018511">
    <property type="entry name" value="Hemolysin-typ_Ca-bd_CS"/>
</dbReference>
<reference evidence="4" key="1">
    <citation type="submission" date="2020-05" db="EMBL/GenBank/DDBJ databases">
        <authorList>
            <person name="Chiriac C."/>
            <person name="Salcher M."/>
            <person name="Ghai R."/>
            <person name="Kavagutti S V."/>
        </authorList>
    </citation>
    <scope>NUCLEOTIDE SEQUENCE</scope>
</reference>
<dbReference type="InterPro" id="IPR050557">
    <property type="entry name" value="RTX_toxin/Mannuronan_C5-epim"/>
</dbReference>
<gene>
    <name evidence="4" type="ORF">UFOPK3610_00212</name>
</gene>
<dbReference type="Gene3D" id="2.150.10.10">
    <property type="entry name" value="Serralysin-like metalloprotease, C-terminal"/>
    <property type="match status" value="2"/>
</dbReference>
<evidence type="ECO:0000256" key="2">
    <source>
        <dbReference type="ARBA" id="ARBA00022525"/>
    </source>
</evidence>
<evidence type="ECO:0000313" key="4">
    <source>
        <dbReference type="EMBL" id="CAB4902474.1"/>
    </source>
</evidence>
<protein>
    <submittedName>
        <fullName evidence="4">Unannotated protein</fullName>
    </submittedName>
</protein>
<dbReference type="PANTHER" id="PTHR38340">
    <property type="entry name" value="S-LAYER PROTEIN"/>
    <property type="match status" value="1"/>
</dbReference>
<dbReference type="PROSITE" id="PS00330">
    <property type="entry name" value="HEMOLYSIN_CALCIUM"/>
    <property type="match status" value="3"/>
</dbReference>
<dbReference type="InterPro" id="IPR001343">
    <property type="entry name" value="Hemolysn_Ca-bd"/>
</dbReference>
<dbReference type="GO" id="GO:0005509">
    <property type="term" value="F:calcium ion binding"/>
    <property type="evidence" value="ECO:0007669"/>
    <property type="project" value="InterPro"/>
</dbReference>
<evidence type="ECO:0000256" key="3">
    <source>
        <dbReference type="SAM" id="MobiDB-lite"/>
    </source>
</evidence>
<sequence>MRISGARVAVLASVVALSFLATPALAATSDERPEAPIAAAEVPETPVLPPVDCTITGTPGADRLVGTTGDDVICGRGGNDVILGGGGDDEIVGGSGRDRILGGRGDDVIKGGNGSDVLDGGRGADQLDGGHGTDTMRGGAGTNGCVMDPADSVTSGCVSDTSGPEATLVSVPVNVQPGVDFRVSWRVSDPAGVSSTWMWVGGRQGWSSWCVGEEGVLDSGDRFDGVYSAICTVSESVINDTFSVFVNAVDMLGNALFLEEIGDFVVVGGSDDLEAPTVSLISADREVEVGEEWTVTWQASDPSGVGFTYLYLINLNAGQAFPIGLGTLISGDIYDGTYEATFIFQEPMPSGSYELYQWSGDPVNNRSVTSFGSVQALSWSAFSS</sequence>
<dbReference type="PANTHER" id="PTHR38340:SF1">
    <property type="entry name" value="S-LAYER PROTEIN"/>
    <property type="match status" value="1"/>
</dbReference>
<dbReference type="SUPFAM" id="SSF51120">
    <property type="entry name" value="beta-Roll"/>
    <property type="match status" value="1"/>
</dbReference>
<feature type="region of interest" description="Disordered" evidence="3">
    <location>
        <begin position="103"/>
        <end position="132"/>
    </location>
</feature>
<proteinExistence type="predicted"/>